<dbReference type="Gene3D" id="1.10.30.20">
    <property type="entry name" value="Bacterial XPD DNA helicase, FeS cluster domain"/>
    <property type="match status" value="1"/>
</dbReference>
<keyword evidence="10" id="KW-0238">DNA-binding</keyword>
<dbReference type="Proteomes" id="UP000614200">
    <property type="component" value="Unassembled WGS sequence"/>
</dbReference>
<evidence type="ECO:0000259" key="14">
    <source>
        <dbReference type="PROSITE" id="PS51193"/>
    </source>
</evidence>
<dbReference type="InterPro" id="IPR006555">
    <property type="entry name" value="ATP-dep_Helicase_C"/>
</dbReference>
<keyword evidence="8" id="KW-0408">Iron</keyword>
<dbReference type="EMBL" id="JADKNH010000005">
    <property type="protein sequence ID" value="MBF4693283.1"/>
    <property type="molecule type" value="Genomic_DNA"/>
</dbReference>
<dbReference type="SMART" id="SM00491">
    <property type="entry name" value="HELICc2"/>
    <property type="match status" value="1"/>
</dbReference>
<dbReference type="InterPro" id="IPR042493">
    <property type="entry name" value="XPD_DNA_FeS"/>
</dbReference>
<gene>
    <name evidence="15" type="ORF">ISU02_09135</name>
</gene>
<keyword evidence="5" id="KW-0378">Hydrolase</keyword>
<evidence type="ECO:0000256" key="12">
    <source>
        <dbReference type="ARBA" id="ARBA00023235"/>
    </source>
</evidence>
<keyword evidence="3" id="KW-0547">Nucleotide-binding</keyword>
<feature type="domain" description="Helicase ATP-binding" evidence="14">
    <location>
        <begin position="189"/>
        <end position="442"/>
    </location>
</feature>
<dbReference type="PANTHER" id="PTHR11472">
    <property type="entry name" value="DNA REPAIR DEAD HELICASE RAD3/XP-D SUBFAMILY MEMBER"/>
    <property type="match status" value="1"/>
</dbReference>
<comment type="similarity">
    <text evidence="13">Belongs to the helicase family. DinG subfamily.</text>
</comment>
<evidence type="ECO:0000256" key="10">
    <source>
        <dbReference type="ARBA" id="ARBA00023125"/>
    </source>
</evidence>
<evidence type="ECO:0000256" key="11">
    <source>
        <dbReference type="ARBA" id="ARBA00023204"/>
    </source>
</evidence>
<dbReference type="RefSeq" id="WP_194701525.1">
    <property type="nucleotide sequence ID" value="NZ_JADKNH010000005.1"/>
</dbReference>
<proteinExistence type="inferred from homology"/>
<evidence type="ECO:0000256" key="2">
    <source>
        <dbReference type="ARBA" id="ARBA00022723"/>
    </source>
</evidence>
<evidence type="ECO:0000256" key="8">
    <source>
        <dbReference type="ARBA" id="ARBA00023004"/>
    </source>
</evidence>
<keyword evidence="2" id="KW-0479">Metal-binding</keyword>
<keyword evidence="7" id="KW-0067">ATP-binding</keyword>
<protein>
    <submittedName>
        <fullName evidence="15">ATP-dependent DNA helicase</fullName>
    </submittedName>
</protein>
<dbReference type="Pfam" id="PF13307">
    <property type="entry name" value="Helicase_C_2"/>
    <property type="match status" value="1"/>
</dbReference>
<keyword evidence="12" id="KW-0413">Isomerase</keyword>
<evidence type="ECO:0000256" key="6">
    <source>
        <dbReference type="ARBA" id="ARBA00022806"/>
    </source>
</evidence>
<name>A0ABR9ZS49_9FIRM</name>
<dbReference type="Gene3D" id="3.90.320.10">
    <property type="match status" value="1"/>
</dbReference>
<keyword evidence="4" id="KW-0227">DNA damage</keyword>
<dbReference type="InterPro" id="IPR045028">
    <property type="entry name" value="DinG/Rad3-like"/>
</dbReference>
<organism evidence="15 16">
    <name type="scientific">Fusibacter ferrireducens</name>
    <dbReference type="NCBI Taxonomy" id="2785058"/>
    <lineage>
        <taxon>Bacteria</taxon>
        <taxon>Bacillati</taxon>
        <taxon>Bacillota</taxon>
        <taxon>Clostridia</taxon>
        <taxon>Eubacteriales</taxon>
        <taxon>Eubacteriales Family XII. Incertae Sedis</taxon>
        <taxon>Fusibacter</taxon>
    </lineage>
</organism>
<dbReference type="PROSITE" id="PS51193">
    <property type="entry name" value="HELICASE_ATP_BIND_2"/>
    <property type="match status" value="1"/>
</dbReference>
<keyword evidence="9" id="KW-0411">Iron-sulfur</keyword>
<keyword evidence="11" id="KW-0234">DNA repair</keyword>
<evidence type="ECO:0000313" key="15">
    <source>
        <dbReference type="EMBL" id="MBF4693283.1"/>
    </source>
</evidence>
<evidence type="ECO:0000313" key="16">
    <source>
        <dbReference type="Proteomes" id="UP000614200"/>
    </source>
</evidence>
<dbReference type="Gene3D" id="1.10.275.40">
    <property type="match status" value="1"/>
</dbReference>
<evidence type="ECO:0000256" key="5">
    <source>
        <dbReference type="ARBA" id="ARBA00022801"/>
    </source>
</evidence>
<dbReference type="SMART" id="SM00488">
    <property type="entry name" value="DEXDc2"/>
    <property type="match status" value="1"/>
</dbReference>
<evidence type="ECO:0000256" key="13">
    <source>
        <dbReference type="ARBA" id="ARBA00038058"/>
    </source>
</evidence>
<dbReference type="InterPro" id="IPR006554">
    <property type="entry name" value="Helicase-like_DEXD_c2"/>
</dbReference>
<dbReference type="InterPro" id="IPR010614">
    <property type="entry name" value="RAD3-like_helicase_DEAD"/>
</dbReference>
<accession>A0ABR9ZS49</accession>
<evidence type="ECO:0000256" key="3">
    <source>
        <dbReference type="ARBA" id="ARBA00022741"/>
    </source>
</evidence>
<comment type="caution">
    <text evidence="15">The sequence shown here is derived from an EMBL/GenBank/DDBJ whole genome shotgun (WGS) entry which is preliminary data.</text>
</comment>
<dbReference type="InterPro" id="IPR014013">
    <property type="entry name" value="Helic_SF1/SF2_ATP-bd_DinG/Rad3"/>
</dbReference>
<dbReference type="Pfam" id="PF06733">
    <property type="entry name" value="DEAD_2"/>
    <property type="match status" value="1"/>
</dbReference>
<dbReference type="SUPFAM" id="SSF52540">
    <property type="entry name" value="P-loop containing nucleoside triphosphate hydrolases"/>
    <property type="match status" value="1"/>
</dbReference>
<evidence type="ECO:0000256" key="9">
    <source>
        <dbReference type="ARBA" id="ARBA00023014"/>
    </source>
</evidence>
<evidence type="ECO:0000256" key="4">
    <source>
        <dbReference type="ARBA" id="ARBA00022763"/>
    </source>
</evidence>
<dbReference type="PANTHER" id="PTHR11472:SF34">
    <property type="entry name" value="REGULATOR OF TELOMERE ELONGATION HELICASE 1"/>
    <property type="match status" value="1"/>
</dbReference>
<dbReference type="Gene3D" id="3.40.50.300">
    <property type="entry name" value="P-loop containing nucleotide triphosphate hydrolases"/>
    <property type="match status" value="2"/>
</dbReference>
<dbReference type="InterPro" id="IPR027417">
    <property type="entry name" value="P-loop_NTPase"/>
</dbReference>
<reference evidence="15 16" key="1">
    <citation type="submission" date="2020-11" db="EMBL/GenBank/DDBJ databases">
        <title>Fusibacter basophilias sp. nov.</title>
        <authorList>
            <person name="Qiu D."/>
        </authorList>
    </citation>
    <scope>NUCLEOTIDE SEQUENCE [LARGE SCALE GENOMIC DNA]</scope>
    <source>
        <strain evidence="15 16">Q10-2</strain>
    </source>
</reference>
<keyword evidence="16" id="KW-1185">Reference proteome</keyword>
<evidence type="ECO:0000256" key="7">
    <source>
        <dbReference type="ARBA" id="ARBA00022840"/>
    </source>
</evidence>
<dbReference type="GO" id="GO:0004386">
    <property type="term" value="F:helicase activity"/>
    <property type="evidence" value="ECO:0007669"/>
    <property type="project" value="UniProtKB-KW"/>
</dbReference>
<dbReference type="InterPro" id="IPR011604">
    <property type="entry name" value="PDDEXK-like_dom_sf"/>
</dbReference>
<keyword evidence="6 15" id="KW-0347">Helicase</keyword>
<keyword evidence="1" id="KW-0004">4Fe-4S</keyword>
<evidence type="ECO:0000256" key="1">
    <source>
        <dbReference type="ARBA" id="ARBA00022485"/>
    </source>
</evidence>
<sequence>MADQYLSKISVRGLVEFVYRSGDLDLRFQGKSRAAEGTRIHQRIQNSQGMDYDKEVFLQKSFEFDDPHDQVPVKLVVSGRADGILKTEEGFTIDEIKSTSTFLEDIDEHTYPLHWAQAKIYGAIFCEEEGLDAITIQLTYADFESLSVKRIKVPYKRDVLVSFFETTVAQYKKWVIYRKNWQKIRNNSLNDLTFPFANYRKGQREMAVSVYNAFKNGQNAFIEAPTGIGKTISSLFPTLKAMHEGLVDKIFYLSAKTITKKVAEDTLKVLYNHSDNALKLKALTLTAKDKICFLDQATCYPDKCTHAKGHFDRCNDALWDLLHNDVVLSRDTVEIYAQKHHICPYEFSLDVALFADVIICDYNYAFDPRVYLRRFFDAPTESFAFLVDEAHNLVDRARTMYSAELHKDKVMAIKNEIKAYDKSLMKQMEGINKMMLEIRKRCDEDGIYVDKEEVADIYTQLKRRASVIEKWLVKSQSSEIYDLVLDFYFEILTYLRISELYDDGFLFYITEGNSSKTTFKLFCINPASQLMRFINNSKASIFFSATLSPLDYYQKILSGDDNAKKLKLPSPFDPNRKLVLFSEDVSVKYKDREAALLPICDYLYNMGMSKEGNYMVFLPSYTYLKHVTDLFITQYASEFDIIIQEREMDDQDKEAFLYQFEHHHNLRNTDECTAAVRRGKSLICFAVLGGVFSEGIDLTGNLLIGVALIGVGLPMMNFENNLIKAYFDDYNQQGFEYAYQYPGINKVMQGAGRVIRSETDRGVIILLDKRLSNRYYKRLLPRDWGHTTARRETSKEIIQNFWEE</sequence>